<sequence length="424" mass="48644">MIKRGILARHCCRYNSTILFTPNETKHIFDEEKLTREENYLAVPSKPDFSNIQKRFEHIINPEEVADLVTKLNTNDVLIASLSKNQCLYGDKSYVLKSIKNNGLTTPTRFPYATIMSSWKSLFNQQIKQLQDLEPKKADVMLKSTEYHRVYRDNKLTPRQFFEQSKAFENSRKLNSGKFQLSELHGLFTVEKASDVVLDCTETQTEFVQFVQFIKAHLLEFTFEGLKNLLTRVSAKSLALGGANGNTNSDSSCGESEVSDIFKVVHGHFPQLIQSLTGRTLDNLARVTADMDLELSQSILKELLDRGYCPEVDTIEAFLNRYLIRNLDKIESRDLFFLKSVLFHRAPSPTLIEVVLTSITNINELTKFIMLLKKFPNVLAEQQLVLYEKLEEFNITPLVKANFLRLLQQEKIEAKAELLEKISS</sequence>
<evidence type="ECO:0008006" key="3">
    <source>
        <dbReference type="Google" id="ProtNLM"/>
    </source>
</evidence>
<dbReference type="InParanoid" id="A5E4Z7"/>
<organism evidence="1 2">
    <name type="scientific">Lodderomyces elongisporus (strain ATCC 11503 / CBS 2605 / JCM 1781 / NBRC 1676 / NRRL YB-4239)</name>
    <name type="common">Yeast</name>
    <name type="synonym">Saccharomyces elongisporus</name>
    <dbReference type="NCBI Taxonomy" id="379508"/>
    <lineage>
        <taxon>Eukaryota</taxon>
        <taxon>Fungi</taxon>
        <taxon>Dikarya</taxon>
        <taxon>Ascomycota</taxon>
        <taxon>Saccharomycotina</taxon>
        <taxon>Pichiomycetes</taxon>
        <taxon>Debaryomycetaceae</taxon>
        <taxon>Candida/Lodderomyces clade</taxon>
        <taxon>Lodderomyces</taxon>
    </lineage>
</organism>
<gene>
    <name evidence="1" type="ORF">LELG_04686</name>
</gene>
<proteinExistence type="predicted"/>
<dbReference type="KEGG" id="lel:PVL30_005416"/>
<evidence type="ECO:0000313" key="2">
    <source>
        <dbReference type="Proteomes" id="UP000001996"/>
    </source>
</evidence>
<dbReference type="EMBL" id="CH981530">
    <property type="protein sequence ID" value="EDK46505.1"/>
    <property type="molecule type" value="Genomic_DNA"/>
</dbReference>
<dbReference type="OrthoDB" id="4094059at2759"/>
<evidence type="ECO:0000313" key="1">
    <source>
        <dbReference type="EMBL" id="EDK46505.1"/>
    </source>
</evidence>
<dbReference type="HOGENOM" id="CLU_557788_0_0_1"/>
<dbReference type="VEuPathDB" id="FungiDB:LELG_04686"/>
<dbReference type="AlphaFoldDB" id="A5E4Z7"/>
<reference evidence="1 2" key="1">
    <citation type="journal article" date="2009" name="Nature">
        <title>Evolution of pathogenicity and sexual reproduction in eight Candida genomes.</title>
        <authorList>
            <person name="Butler G."/>
            <person name="Rasmussen M.D."/>
            <person name="Lin M.F."/>
            <person name="Santos M.A."/>
            <person name="Sakthikumar S."/>
            <person name="Munro C.A."/>
            <person name="Rheinbay E."/>
            <person name="Grabherr M."/>
            <person name="Forche A."/>
            <person name="Reedy J.L."/>
            <person name="Agrafioti I."/>
            <person name="Arnaud M.B."/>
            <person name="Bates S."/>
            <person name="Brown A.J."/>
            <person name="Brunke S."/>
            <person name="Costanzo M.C."/>
            <person name="Fitzpatrick D.A."/>
            <person name="de Groot P.W."/>
            <person name="Harris D."/>
            <person name="Hoyer L.L."/>
            <person name="Hube B."/>
            <person name="Klis F.M."/>
            <person name="Kodira C."/>
            <person name="Lennard N."/>
            <person name="Logue M.E."/>
            <person name="Martin R."/>
            <person name="Neiman A.M."/>
            <person name="Nikolaou E."/>
            <person name="Quail M.A."/>
            <person name="Quinn J."/>
            <person name="Santos M.C."/>
            <person name="Schmitzberger F.F."/>
            <person name="Sherlock G."/>
            <person name="Shah P."/>
            <person name="Silverstein K.A."/>
            <person name="Skrzypek M.S."/>
            <person name="Soll D."/>
            <person name="Staggs R."/>
            <person name="Stansfield I."/>
            <person name="Stumpf M.P."/>
            <person name="Sudbery P.E."/>
            <person name="Srikantha T."/>
            <person name="Zeng Q."/>
            <person name="Berman J."/>
            <person name="Berriman M."/>
            <person name="Heitman J."/>
            <person name="Gow N.A."/>
            <person name="Lorenz M.C."/>
            <person name="Birren B.W."/>
            <person name="Kellis M."/>
            <person name="Cuomo C.A."/>
        </authorList>
    </citation>
    <scope>NUCLEOTIDE SEQUENCE [LARGE SCALE GENOMIC DNA]</scope>
    <source>
        <strain evidence="2">ATCC 11503 / BCRC 21390 / CBS 2605 / JCM 1781 / NBRC 1676 / NRRL YB-4239</strain>
    </source>
</reference>
<dbReference type="Proteomes" id="UP000001996">
    <property type="component" value="Unassembled WGS sequence"/>
</dbReference>
<dbReference type="eggNOG" id="ENOG502RPZT">
    <property type="taxonomic scope" value="Eukaryota"/>
</dbReference>
<keyword evidence="2" id="KW-1185">Reference proteome</keyword>
<accession>A5E4Z7</accession>
<name>A5E4Z7_LODEL</name>
<dbReference type="OMA" id="PKYHHEI"/>
<dbReference type="GeneID" id="5231074"/>
<dbReference type="STRING" id="379508.A5E4Z7"/>
<protein>
    <recommendedName>
        <fullName evidence="3">ATPase expression protein 1</fullName>
    </recommendedName>
</protein>